<name>A0ABV2R055_9HYPH</name>
<keyword evidence="2" id="KW-1185">Reference proteome</keyword>
<reference evidence="1 2" key="1">
    <citation type="submission" date="2024-06" db="EMBL/GenBank/DDBJ databases">
        <title>Sorghum-associated microbial communities from plants grown in Nebraska, USA.</title>
        <authorList>
            <person name="Schachtman D."/>
        </authorList>
    </citation>
    <scope>NUCLEOTIDE SEQUENCE [LARGE SCALE GENOMIC DNA]</scope>
    <source>
        <strain evidence="1 2">3207</strain>
    </source>
</reference>
<dbReference type="EMBL" id="JBEPSM010000001">
    <property type="protein sequence ID" value="MET4634650.1"/>
    <property type="molecule type" value="Genomic_DNA"/>
</dbReference>
<evidence type="ECO:0000313" key="2">
    <source>
        <dbReference type="Proteomes" id="UP001549321"/>
    </source>
</evidence>
<gene>
    <name evidence="1" type="ORF">ABIE08_002563</name>
</gene>
<organism evidence="1 2">
    <name type="scientific">Kaistia defluvii</name>
    <dbReference type="NCBI Taxonomy" id="410841"/>
    <lineage>
        <taxon>Bacteria</taxon>
        <taxon>Pseudomonadati</taxon>
        <taxon>Pseudomonadota</taxon>
        <taxon>Alphaproteobacteria</taxon>
        <taxon>Hyphomicrobiales</taxon>
        <taxon>Kaistiaceae</taxon>
        <taxon>Kaistia</taxon>
    </lineage>
</organism>
<proteinExistence type="predicted"/>
<evidence type="ECO:0000313" key="1">
    <source>
        <dbReference type="EMBL" id="MET4634650.1"/>
    </source>
</evidence>
<protein>
    <submittedName>
        <fullName evidence="1">Uncharacterized protein</fullName>
    </submittedName>
</protein>
<comment type="caution">
    <text evidence="1">The sequence shown here is derived from an EMBL/GenBank/DDBJ whole genome shotgun (WGS) entry which is preliminary data.</text>
</comment>
<dbReference type="Proteomes" id="UP001549321">
    <property type="component" value="Unassembled WGS sequence"/>
</dbReference>
<dbReference type="RefSeq" id="WP_354551468.1">
    <property type="nucleotide sequence ID" value="NZ_JBEPSM010000001.1"/>
</dbReference>
<accession>A0ABV2R055</accession>
<sequence>MSKLNRAWHDANPMPANPTLDQRVEWHLAHTAHCGCRPIPRLVLEELARRGIAVPETTR</sequence>